<reference evidence="1 2" key="1">
    <citation type="submission" date="2019-08" db="EMBL/GenBank/DDBJ databases">
        <title>Five species of Acinetobacter isolated from floral nectar and animal pollinators.</title>
        <authorList>
            <person name="Hendry T.A."/>
        </authorList>
    </citation>
    <scope>NUCLEOTIDE SEQUENCE [LARGE SCALE GENOMIC DNA]</scope>
    <source>
        <strain evidence="1 2">MD18.27</strain>
    </source>
</reference>
<proteinExistence type="predicted"/>
<dbReference type="Proteomes" id="UP001339883">
    <property type="component" value="Unassembled WGS sequence"/>
</dbReference>
<keyword evidence="2" id="KW-1185">Reference proteome</keyword>
<protein>
    <submittedName>
        <fullName evidence="1">Esterase</fullName>
    </submittedName>
</protein>
<accession>A0ABU6DQZ6</accession>
<dbReference type="EMBL" id="VTDN01000003">
    <property type="protein sequence ID" value="MEB5476278.1"/>
    <property type="molecule type" value="Genomic_DNA"/>
</dbReference>
<comment type="caution">
    <text evidence="1">The sequence shown here is derived from an EMBL/GenBank/DDBJ whole genome shotgun (WGS) entry which is preliminary data.</text>
</comment>
<dbReference type="InterPro" id="IPR029058">
    <property type="entry name" value="AB_hydrolase_fold"/>
</dbReference>
<evidence type="ECO:0000313" key="1">
    <source>
        <dbReference type="EMBL" id="MEB5476278.1"/>
    </source>
</evidence>
<sequence>MKGYDIKILFLHGLDSSKESTKFHTIASKNKFCINVDYRNLNFETVQYFYQDTIQKIKPDLLIGHGIGGYWALKMSYLFQLPTIVANPSLTPTFRADYPKLEEVDLNHDIPQVAYLELGDELVDMHKTQRFLEHFMFIETYMGGYHRLEHPENINKLIAFLQNNYNL</sequence>
<gene>
    <name evidence="1" type="ORF">I2F25_04290</name>
</gene>
<name>A0ABU6DQZ6_9GAMM</name>
<dbReference type="SUPFAM" id="SSF53474">
    <property type="entry name" value="alpha/beta-Hydrolases"/>
    <property type="match status" value="1"/>
</dbReference>
<dbReference type="RefSeq" id="WP_277095628.1">
    <property type="nucleotide sequence ID" value="NZ_VTDN01000003.1"/>
</dbReference>
<dbReference type="Gene3D" id="3.40.50.1820">
    <property type="entry name" value="alpha/beta hydrolase"/>
    <property type="match status" value="1"/>
</dbReference>
<dbReference type="InterPro" id="IPR008886">
    <property type="entry name" value="UPF0227/Esterase_YqiA"/>
</dbReference>
<dbReference type="Pfam" id="PF05728">
    <property type="entry name" value="UPF0227"/>
    <property type="match status" value="1"/>
</dbReference>
<evidence type="ECO:0000313" key="2">
    <source>
        <dbReference type="Proteomes" id="UP001339883"/>
    </source>
</evidence>
<organism evidence="1 2">
    <name type="scientific">Acinetobacter pollinis</name>
    <dbReference type="NCBI Taxonomy" id="2605270"/>
    <lineage>
        <taxon>Bacteria</taxon>
        <taxon>Pseudomonadati</taxon>
        <taxon>Pseudomonadota</taxon>
        <taxon>Gammaproteobacteria</taxon>
        <taxon>Moraxellales</taxon>
        <taxon>Moraxellaceae</taxon>
        <taxon>Acinetobacter</taxon>
    </lineage>
</organism>